<keyword evidence="11" id="KW-1185">Reference proteome</keyword>
<keyword evidence="3 5" id="KW-0547">Nucleotide-binding</keyword>
<dbReference type="Gene3D" id="3.40.50.720">
    <property type="entry name" value="NAD(P)-binding Rossmann-like Domain"/>
    <property type="match status" value="1"/>
</dbReference>
<protein>
    <recommendedName>
        <fullName evidence="5">Succinate--CoA ligase [ADP-forming] subunit alpha</fullName>
        <ecNumber evidence="5">6.2.1.5</ecNumber>
    </recommendedName>
    <alternativeName>
        <fullName evidence="5">Succinyl-CoA synthetase subunit alpha</fullName>
        <shortName evidence="5">SCS-alpha</shortName>
    </alternativeName>
</protein>
<comment type="subunit">
    <text evidence="5 8">Heterotetramer of two alpha and two beta subunits.</text>
</comment>
<reference evidence="10 11" key="1">
    <citation type="submission" date="2020-04" db="EMBL/GenBank/DDBJ databases">
        <authorList>
            <person name="Zhang R."/>
            <person name="Schippers A."/>
        </authorList>
    </citation>
    <scope>NUCLEOTIDE SEQUENCE [LARGE SCALE GENOMIC DNA]</scope>
    <source>
        <strain evidence="10 11">DSM 109850</strain>
    </source>
</reference>
<evidence type="ECO:0000256" key="1">
    <source>
        <dbReference type="ARBA" id="ARBA00022532"/>
    </source>
</evidence>
<evidence type="ECO:0000256" key="7">
    <source>
        <dbReference type="RuleBase" id="RU000677"/>
    </source>
</evidence>
<feature type="binding site" evidence="5">
    <location>
        <begin position="17"/>
        <end position="20"/>
    </location>
    <ligand>
        <name>CoA</name>
        <dbReference type="ChEBI" id="CHEBI:57287"/>
    </ligand>
</feature>
<dbReference type="AlphaFoldDB" id="A0A7Y0L7M4"/>
<dbReference type="GO" id="GO:0004776">
    <property type="term" value="F:succinate-CoA ligase (GDP-forming) activity"/>
    <property type="evidence" value="ECO:0007669"/>
    <property type="project" value="TreeGrafter"/>
</dbReference>
<dbReference type="Pfam" id="PF02629">
    <property type="entry name" value="CoA_binding"/>
    <property type="match status" value="1"/>
</dbReference>
<dbReference type="InterPro" id="IPR003781">
    <property type="entry name" value="CoA-bd"/>
</dbReference>
<organism evidence="10 11">
    <name type="scientific">Sulfobacillus harzensis</name>
    <dbReference type="NCBI Taxonomy" id="2729629"/>
    <lineage>
        <taxon>Bacteria</taxon>
        <taxon>Bacillati</taxon>
        <taxon>Bacillota</taxon>
        <taxon>Clostridia</taxon>
        <taxon>Eubacteriales</taxon>
        <taxon>Clostridiales Family XVII. Incertae Sedis</taxon>
        <taxon>Sulfobacillus</taxon>
    </lineage>
</organism>
<gene>
    <name evidence="5 10" type="primary">sucD</name>
    <name evidence="10" type="ORF">HIJ39_18045</name>
</gene>
<dbReference type="UniPathway" id="UPA00223">
    <property type="reaction ID" value="UER00999"/>
</dbReference>
<dbReference type="NCBIfam" id="TIGR01019">
    <property type="entry name" value="sucCoAalpha"/>
    <property type="match status" value="1"/>
</dbReference>
<feature type="domain" description="CoA-binding" evidence="9">
    <location>
        <begin position="4"/>
        <end position="100"/>
    </location>
</feature>
<sequence>MAVLLTKNSKILVQGITGNQGRFHTKQMLAYGSQVVGGISPGKSGEQVEGVPVFDTVQQAVEKTGADASIVFVPAPFAKDAAFEAMENGIRLLVMIPEHIPVQDSIDIVTRAAELGVTVIGPNTFGIISPGEKTKMGIMPNHIYQPGPIGVVARSGTLSYEIAFSLTQGGFGQTTVVGMGGDPVVGQTFISVLRHFKDDPDTQAVVMVGEIGGSAEEEAAEYLKTFGKPVVAYLAGRAAPPGKRMGHAGAIIERGRGTLESKEKALTAAGASVVTMPWQVVDALREATKK</sequence>
<dbReference type="RefSeq" id="WP_169102171.1">
    <property type="nucleotide sequence ID" value="NZ_JABBVZ010000094.1"/>
</dbReference>
<evidence type="ECO:0000313" key="11">
    <source>
        <dbReference type="Proteomes" id="UP000533476"/>
    </source>
</evidence>
<feature type="active site" description="Tele-phosphohistidine intermediate" evidence="5 6">
    <location>
        <position position="247"/>
    </location>
</feature>
<proteinExistence type="inferred from homology"/>
<dbReference type="Pfam" id="PF00549">
    <property type="entry name" value="Ligase_CoA"/>
    <property type="match status" value="1"/>
</dbReference>
<dbReference type="SUPFAM" id="SSF52210">
    <property type="entry name" value="Succinyl-CoA synthetase domains"/>
    <property type="match status" value="1"/>
</dbReference>
<dbReference type="InterPro" id="IPR005810">
    <property type="entry name" value="CoA_lig_alpha"/>
</dbReference>
<comment type="caution">
    <text evidence="5">Lacks conserved residue(s) required for the propagation of feature annotation.</text>
</comment>
<comment type="similarity">
    <text evidence="4 5 7">Belongs to the succinate/malate CoA ligase alpha subunit family.</text>
</comment>
<evidence type="ECO:0000259" key="9">
    <source>
        <dbReference type="SMART" id="SM00881"/>
    </source>
</evidence>
<keyword evidence="2 5" id="KW-0436">Ligase</keyword>
<dbReference type="InterPro" id="IPR005811">
    <property type="entry name" value="SUCC_ACL_C"/>
</dbReference>
<dbReference type="PIRSF" id="PIRSF001553">
    <property type="entry name" value="SucCS_alpha"/>
    <property type="match status" value="1"/>
</dbReference>
<dbReference type="SMART" id="SM00881">
    <property type="entry name" value="CoA_binding"/>
    <property type="match status" value="1"/>
</dbReference>
<dbReference type="SUPFAM" id="SSF51735">
    <property type="entry name" value="NAD(P)-binding Rossmann-fold domains"/>
    <property type="match status" value="1"/>
</dbReference>
<dbReference type="PANTHER" id="PTHR11117:SF2">
    <property type="entry name" value="SUCCINATE--COA LIGASE [ADP_GDP-FORMING] SUBUNIT ALPHA, MITOCHONDRIAL"/>
    <property type="match status" value="1"/>
</dbReference>
<feature type="binding site" evidence="5">
    <location>
        <position position="160"/>
    </location>
    <ligand>
        <name>substrate</name>
        <note>ligand shared with subunit beta</note>
    </ligand>
</feature>
<evidence type="ECO:0000313" key="10">
    <source>
        <dbReference type="EMBL" id="NMP24236.1"/>
    </source>
</evidence>
<comment type="catalytic activity">
    <reaction evidence="5 8">
        <text>succinate + ATP + CoA = succinyl-CoA + ADP + phosphate</text>
        <dbReference type="Rhea" id="RHEA:17661"/>
        <dbReference type="ChEBI" id="CHEBI:30031"/>
        <dbReference type="ChEBI" id="CHEBI:30616"/>
        <dbReference type="ChEBI" id="CHEBI:43474"/>
        <dbReference type="ChEBI" id="CHEBI:57287"/>
        <dbReference type="ChEBI" id="CHEBI:57292"/>
        <dbReference type="ChEBI" id="CHEBI:456216"/>
        <dbReference type="EC" id="6.2.1.5"/>
    </reaction>
</comment>
<evidence type="ECO:0000256" key="4">
    <source>
        <dbReference type="ARBA" id="ARBA00060724"/>
    </source>
</evidence>
<dbReference type="EC" id="6.2.1.5" evidence="5"/>
<comment type="pathway">
    <text evidence="5 8">Carbohydrate metabolism; tricarboxylic acid cycle; succinate from succinyl-CoA (ligase route): step 1/1.</text>
</comment>
<dbReference type="InterPro" id="IPR017440">
    <property type="entry name" value="Cit_synth/succinyl-CoA_lig_AS"/>
</dbReference>
<comment type="caution">
    <text evidence="10">The sequence shown here is derived from an EMBL/GenBank/DDBJ whole genome shotgun (WGS) entry which is preliminary data.</text>
</comment>
<dbReference type="PANTHER" id="PTHR11117">
    <property type="entry name" value="SUCCINYL-COA LIGASE SUBUNIT ALPHA"/>
    <property type="match status" value="1"/>
</dbReference>
<dbReference type="GO" id="GO:0009361">
    <property type="term" value="C:succinate-CoA ligase complex (ADP-forming)"/>
    <property type="evidence" value="ECO:0007669"/>
    <property type="project" value="TreeGrafter"/>
</dbReference>
<dbReference type="GO" id="GO:0006099">
    <property type="term" value="P:tricarboxylic acid cycle"/>
    <property type="evidence" value="ECO:0007669"/>
    <property type="project" value="UniProtKB-UniRule"/>
</dbReference>
<name>A0A7Y0L7M4_9FIRM</name>
<dbReference type="GO" id="GO:0004775">
    <property type="term" value="F:succinate-CoA ligase (ADP-forming) activity"/>
    <property type="evidence" value="ECO:0007669"/>
    <property type="project" value="UniProtKB-UniRule"/>
</dbReference>
<dbReference type="PROSITE" id="PS00399">
    <property type="entry name" value="SUCCINYL_COA_LIG_2"/>
    <property type="match status" value="1"/>
</dbReference>
<dbReference type="Proteomes" id="UP000533476">
    <property type="component" value="Unassembled WGS sequence"/>
</dbReference>
<dbReference type="PRINTS" id="PR01798">
    <property type="entry name" value="SCOASYNTHASE"/>
</dbReference>
<feature type="binding site" evidence="5">
    <location>
        <position position="43"/>
    </location>
    <ligand>
        <name>CoA</name>
        <dbReference type="ChEBI" id="CHEBI:57287"/>
    </ligand>
</feature>
<evidence type="ECO:0000256" key="2">
    <source>
        <dbReference type="ARBA" id="ARBA00022598"/>
    </source>
</evidence>
<dbReference type="InterPro" id="IPR036291">
    <property type="entry name" value="NAD(P)-bd_dom_sf"/>
</dbReference>
<dbReference type="FunFam" id="3.40.50.261:FF:000006">
    <property type="entry name" value="Succinate--CoA ligase [ADP-forming] subunit alpha"/>
    <property type="match status" value="1"/>
</dbReference>
<evidence type="ECO:0000256" key="8">
    <source>
        <dbReference type="RuleBase" id="RU000699"/>
    </source>
</evidence>
<dbReference type="GO" id="GO:0000166">
    <property type="term" value="F:nucleotide binding"/>
    <property type="evidence" value="ECO:0007669"/>
    <property type="project" value="UniProtKB-KW"/>
</dbReference>
<comment type="catalytic activity">
    <reaction evidence="5">
        <text>GTP + succinate + CoA = succinyl-CoA + GDP + phosphate</text>
        <dbReference type="Rhea" id="RHEA:22120"/>
        <dbReference type="ChEBI" id="CHEBI:30031"/>
        <dbReference type="ChEBI" id="CHEBI:37565"/>
        <dbReference type="ChEBI" id="CHEBI:43474"/>
        <dbReference type="ChEBI" id="CHEBI:57287"/>
        <dbReference type="ChEBI" id="CHEBI:57292"/>
        <dbReference type="ChEBI" id="CHEBI:58189"/>
    </reaction>
</comment>
<accession>A0A7Y0L7M4</accession>
<dbReference type="Gene3D" id="3.40.50.261">
    <property type="entry name" value="Succinyl-CoA synthetase domains"/>
    <property type="match status" value="1"/>
</dbReference>
<dbReference type="FunFam" id="3.40.50.720:FF:000277">
    <property type="entry name" value="Succinate--CoA ligase [ADP-forming] subunit alpha"/>
    <property type="match status" value="1"/>
</dbReference>
<dbReference type="HAMAP" id="MF_01988">
    <property type="entry name" value="Succ_CoA_alpha"/>
    <property type="match status" value="1"/>
</dbReference>
<dbReference type="NCBIfam" id="NF004230">
    <property type="entry name" value="PRK05678.1"/>
    <property type="match status" value="1"/>
</dbReference>
<dbReference type="EMBL" id="JABBVZ010000094">
    <property type="protein sequence ID" value="NMP24236.1"/>
    <property type="molecule type" value="Genomic_DNA"/>
</dbReference>
<evidence type="ECO:0000256" key="5">
    <source>
        <dbReference type="HAMAP-Rule" id="MF_01988"/>
    </source>
</evidence>
<keyword evidence="1 5" id="KW-0816">Tricarboxylic acid cycle</keyword>
<dbReference type="InterPro" id="IPR016102">
    <property type="entry name" value="Succinyl-CoA_synth-like"/>
</dbReference>
<evidence type="ECO:0000256" key="6">
    <source>
        <dbReference type="PIRSR" id="PIRSR001553-1"/>
    </source>
</evidence>
<evidence type="ECO:0000256" key="3">
    <source>
        <dbReference type="ARBA" id="ARBA00022741"/>
    </source>
</evidence>
<comment type="function">
    <text evidence="5 8">Succinyl-CoA synthetase functions in the citric acid cycle (TCA), coupling the hydrolysis of succinyl-CoA to the synthesis of either ATP or GTP and thus represents the only step of substrate-level phosphorylation in the TCA. The alpha subunit of the enzyme binds the substrates coenzyme A and phosphate, while succinate binding and nucleotide specificity is provided by the beta subunit.</text>
</comment>